<reference evidence="2" key="1">
    <citation type="submission" date="2022-11" db="EMBL/GenBank/DDBJ databases">
        <authorList>
            <person name="Somphong A."/>
            <person name="Phongsopitanun W."/>
        </authorList>
    </citation>
    <scope>NUCLEOTIDE SEQUENCE</scope>
    <source>
        <strain evidence="2">Pm04-4</strain>
    </source>
</reference>
<sequence>MIAEQFWEKQYRTRRTWGGRANPLLVEVATPLTPGAALDLGCGAGGDALWLARHGWQVTAVDVSPTAVEQVRAQAPSITAEQHDLAVSFPAGEFDLISAQYFQTPLPLDRAQVFRTAAHALRPGGRLLVVDHGSTAPWSWNQDPDAHYPTPTEVAAGIGLDPADFPVIRADMPQRRATGPDGQTATVTDNVLLIQRAAA</sequence>
<dbReference type="GO" id="GO:0008168">
    <property type="term" value="F:methyltransferase activity"/>
    <property type="evidence" value="ECO:0007669"/>
    <property type="project" value="UniProtKB-KW"/>
</dbReference>
<dbReference type="SUPFAM" id="SSF53335">
    <property type="entry name" value="S-adenosyl-L-methionine-dependent methyltransferases"/>
    <property type="match status" value="1"/>
</dbReference>
<protein>
    <submittedName>
        <fullName evidence="2">Class I SAM-dependent methyltransferase</fullName>
    </submittedName>
</protein>
<accession>A0ABT4AV54</accession>
<dbReference type="PANTHER" id="PTHR42912">
    <property type="entry name" value="METHYLTRANSFERASE"/>
    <property type="match status" value="1"/>
</dbReference>
<dbReference type="InterPro" id="IPR029063">
    <property type="entry name" value="SAM-dependent_MTases_sf"/>
</dbReference>
<comment type="caution">
    <text evidence="2">The sequence shown here is derived from an EMBL/GenBank/DDBJ whole genome shotgun (WGS) entry which is preliminary data.</text>
</comment>
<keyword evidence="2" id="KW-0489">Methyltransferase</keyword>
<dbReference type="InterPro" id="IPR050508">
    <property type="entry name" value="Methyltransf_Superfamily"/>
</dbReference>
<gene>
    <name evidence="2" type="ORF">OWR29_08720</name>
</gene>
<evidence type="ECO:0000259" key="1">
    <source>
        <dbReference type="Pfam" id="PF13649"/>
    </source>
</evidence>
<dbReference type="Pfam" id="PF13649">
    <property type="entry name" value="Methyltransf_25"/>
    <property type="match status" value="1"/>
</dbReference>
<dbReference type="RefSeq" id="WP_267562052.1">
    <property type="nucleotide sequence ID" value="NZ_JAPNTZ010000003.1"/>
</dbReference>
<proteinExistence type="predicted"/>
<dbReference type="InterPro" id="IPR041698">
    <property type="entry name" value="Methyltransf_25"/>
</dbReference>
<dbReference type="EMBL" id="JAPNTZ010000003">
    <property type="protein sequence ID" value="MCY1138077.1"/>
    <property type="molecule type" value="Genomic_DNA"/>
</dbReference>
<name>A0ABT4AV54_9ACTN</name>
<evidence type="ECO:0000313" key="3">
    <source>
        <dbReference type="Proteomes" id="UP001151002"/>
    </source>
</evidence>
<dbReference type="Proteomes" id="UP001151002">
    <property type="component" value="Unassembled WGS sequence"/>
</dbReference>
<dbReference type="CDD" id="cd02440">
    <property type="entry name" value="AdoMet_MTases"/>
    <property type="match status" value="1"/>
</dbReference>
<dbReference type="Gene3D" id="3.40.50.150">
    <property type="entry name" value="Vaccinia Virus protein VP39"/>
    <property type="match status" value="1"/>
</dbReference>
<organism evidence="2 3">
    <name type="scientific">Paractinoplanes pyxinae</name>
    <dbReference type="NCBI Taxonomy" id="2997416"/>
    <lineage>
        <taxon>Bacteria</taxon>
        <taxon>Bacillati</taxon>
        <taxon>Actinomycetota</taxon>
        <taxon>Actinomycetes</taxon>
        <taxon>Micromonosporales</taxon>
        <taxon>Micromonosporaceae</taxon>
        <taxon>Paractinoplanes</taxon>
    </lineage>
</organism>
<evidence type="ECO:0000313" key="2">
    <source>
        <dbReference type="EMBL" id="MCY1138077.1"/>
    </source>
</evidence>
<dbReference type="GO" id="GO:0032259">
    <property type="term" value="P:methylation"/>
    <property type="evidence" value="ECO:0007669"/>
    <property type="project" value="UniProtKB-KW"/>
</dbReference>
<feature type="domain" description="Methyltransferase" evidence="1">
    <location>
        <begin position="38"/>
        <end position="125"/>
    </location>
</feature>
<keyword evidence="3" id="KW-1185">Reference proteome</keyword>
<keyword evidence="2" id="KW-0808">Transferase</keyword>